<comment type="caution">
    <text evidence="1">The sequence shown here is derived from an EMBL/GenBank/DDBJ whole genome shotgun (WGS) entry which is preliminary data.</text>
</comment>
<sequence length="57" mass="6621">MPASWHDIELDSHQNKIEYSTPFRPWNVIKQPSSANRSQYGHTVPLQRVYEIPGNVT</sequence>
<organism evidence="1 2">
    <name type="scientific">Plakobranchus ocellatus</name>
    <dbReference type="NCBI Taxonomy" id="259542"/>
    <lineage>
        <taxon>Eukaryota</taxon>
        <taxon>Metazoa</taxon>
        <taxon>Spiralia</taxon>
        <taxon>Lophotrochozoa</taxon>
        <taxon>Mollusca</taxon>
        <taxon>Gastropoda</taxon>
        <taxon>Heterobranchia</taxon>
        <taxon>Euthyneura</taxon>
        <taxon>Panpulmonata</taxon>
        <taxon>Sacoglossa</taxon>
        <taxon>Placobranchoidea</taxon>
        <taxon>Plakobranchidae</taxon>
        <taxon>Plakobranchus</taxon>
    </lineage>
</organism>
<keyword evidence="2" id="KW-1185">Reference proteome</keyword>
<evidence type="ECO:0000313" key="1">
    <source>
        <dbReference type="EMBL" id="GFN81174.1"/>
    </source>
</evidence>
<accession>A0AAV3YF91</accession>
<gene>
    <name evidence="1" type="ORF">PoB_000768000</name>
</gene>
<dbReference type="EMBL" id="BLXT01000890">
    <property type="protein sequence ID" value="GFN81174.1"/>
    <property type="molecule type" value="Genomic_DNA"/>
</dbReference>
<evidence type="ECO:0000313" key="2">
    <source>
        <dbReference type="Proteomes" id="UP000735302"/>
    </source>
</evidence>
<proteinExistence type="predicted"/>
<dbReference type="Proteomes" id="UP000735302">
    <property type="component" value="Unassembled WGS sequence"/>
</dbReference>
<protein>
    <submittedName>
        <fullName evidence="1">Uncharacterized protein</fullName>
    </submittedName>
</protein>
<name>A0AAV3YF91_9GAST</name>
<dbReference type="AlphaFoldDB" id="A0AAV3YF91"/>
<feature type="non-terminal residue" evidence="1">
    <location>
        <position position="57"/>
    </location>
</feature>
<reference evidence="1 2" key="1">
    <citation type="journal article" date="2021" name="Elife">
        <title>Chloroplast acquisition without the gene transfer in kleptoplastic sea slugs, Plakobranchus ocellatus.</title>
        <authorList>
            <person name="Maeda T."/>
            <person name="Takahashi S."/>
            <person name="Yoshida T."/>
            <person name="Shimamura S."/>
            <person name="Takaki Y."/>
            <person name="Nagai Y."/>
            <person name="Toyoda A."/>
            <person name="Suzuki Y."/>
            <person name="Arimoto A."/>
            <person name="Ishii H."/>
            <person name="Satoh N."/>
            <person name="Nishiyama T."/>
            <person name="Hasebe M."/>
            <person name="Maruyama T."/>
            <person name="Minagawa J."/>
            <person name="Obokata J."/>
            <person name="Shigenobu S."/>
        </authorList>
    </citation>
    <scope>NUCLEOTIDE SEQUENCE [LARGE SCALE GENOMIC DNA]</scope>
</reference>